<dbReference type="EMBL" id="GBXM01070283">
    <property type="protein sequence ID" value="JAH38294.1"/>
    <property type="molecule type" value="Transcribed_RNA"/>
</dbReference>
<evidence type="ECO:0000313" key="1">
    <source>
        <dbReference type="EMBL" id="JAH38294.1"/>
    </source>
</evidence>
<dbReference type="AlphaFoldDB" id="A0A0E9SA93"/>
<reference evidence="1" key="2">
    <citation type="journal article" date="2015" name="Fish Shellfish Immunol.">
        <title>Early steps in the European eel (Anguilla anguilla)-Vibrio vulnificus interaction in the gills: Role of the RtxA13 toxin.</title>
        <authorList>
            <person name="Callol A."/>
            <person name="Pajuelo D."/>
            <person name="Ebbesson L."/>
            <person name="Teles M."/>
            <person name="MacKenzie S."/>
            <person name="Amaro C."/>
        </authorList>
    </citation>
    <scope>NUCLEOTIDE SEQUENCE</scope>
</reference>
<protein>
    <submittedName>
        <fullName evidence="1">Uncharacterized protein</fullName>
    </submittedName>
</protein>
<name>A0A0E9SA93_ANGAN</name>
<organism evidence="1">
    <name type="scientific">Anguilla anguilla</name>
    <name type="common">European freshwater eel</name>
    <name type="synonym">Muraena anguilla</name>
    <dbReference type="NCBI Taxonomy" id="7936"/>
    <lineage>
        <taxon>Eukaryota</taxon>
        <taxon>Metazoa</taxon>
        <taxon>Chordata</taxon>
        <taxon>Craniata</taxon>
        <taxon>Vertebrata</taxon>
        <taxon>Euteleostomi</taxon>
        <taxon>Actinopterygii</taxon>
        <taxon>Neopterygii</taxon>
        <taxon>Teleostei</taxon>
        <taxon>Anguilliformes</taxon>
        <taxon>Anguillidae</taxon>
        <taxon>Anguilla</taxon>
    </lineage>
</organism>
<accession>A0A0E9SA93</accession>
<proteinExistence type="predicted"/>
<reference evidence="1" key="1">
    <citation type="submission" date="2014-11" db="EMBL/GenBank/DDBJ databases">
        <authorList>
            <person name="Amaro Gonzalez C."/>
        </authorList>
    </citation>
    <scope>NUCLEOTIDE SEQUENCE</scope>
</reference>
<sequence>MWDLQHVSVLNCKGNFDILTDGHRTVISTSKKC</sequence>